<keyword evidence="3" id="KW-1185">Reference proteome</keyword>
<organism evidence="2 3">
    <name type="scientific">Thielaviopsis punctulata</name>
    <dbReference type="NCBI Taxonomy" id="72032"/>
    <lineage>
        <taxon>Eukaryota</taxon>
        <taxon>Fungi</taxon>
        <taxon>Dikarya</taxon>
        <taxon>Ascomycota</taxon>
        <taxon>Pezizomycotina</taxon>
        <taxon>Sordariomycetes</taxon>
        <taxon>Hypocreomycetidae</taxon>
        <taxon>Microascales</taxon>
        <taxon>Ceratocystidaceae</taxon>
        <taxon>Thielaviopsis</taxon>
    </lineage>
</organism>
<protein>
    <recommendedName>
        <fullName evidence="1">N-acetyltransferase domain-containing protein</fullName>
    </recommendedName>
</protein>
<dbReference type="AlphaFoldDB" id="A0A0F4Z6V0"/>
<evidence type="ECO:0000259" key="1">
    <source>
        <dbReference type="Pfam" id="PF13302"/>
    </source>
</evidence>
<dbReference type="EMBL" id="LAEV01002294">
    <property type="protein sequence ID" value="KKA26070.1"/>
    <property type="molecule type" value="Genomic_DNA"/>
</dbReference>
<dbReference type="OrthoDB" id="4072826at2759"/>
<dbReference type="Pfam" id="PF13302">
    <property type="entry name" value="Acetyltransf_3"/>
    <property type="match status" value="1"/>
</dbReference>
<dbReference type="SUPFAM" id="SSF55729">
    <property type="entry name" value="Acyl-CoA N-acyltransferases (Nat)"/>
    <property type="match status" value="1"/>
</dbReference>
<dbReference type="PANTHER" id="PTHR43792:SF1">
    <property type="entry name" value="N-ACETYLTRANSFERASE DOMAIN-CONTAINING PROTEIN"/>
    <property type="match status" value="1"/>
</dbReference>
<reference evidence="2 3" key="1">
    <citation type="submission" date="2015-03" db="EMBL/GenBank/DDBJ databases">
        <authorList>
            <person name="Radwan O."/>
            <person name="Al-Naeli F.A."/>
            <person name="Rendon G.A."/>
            <person name="Fields C."/>
        </authorList>
    </citation>
    <scope>NUCLEOTIDE SEQUENCE [LARGE SCALE GENOMIC DNA]</scope>
    <source>
        <strain evidence="2">CR-DP1</strain>
    </source>
</reference>
<dbReference type="Proteomes" id="UP000033483">
    <property type="component" value="Unassembled WGS sequence"/>
</dbReference>
<accession>A0A0F4Z6V0</accession>
<dbReference type="InterPro" id="IPR016181">
    <property type="entry name" value="Acyl_CoA_acyltransferase"/>
</dbReference>
<proteinExistence type="predicted"/>
<feature type="domain" description="N-acetyltransferase" evidence="1">
    <location>
        <begin position="28"/>
        <end position="196"/>
    </location>
</feature>
<dbReference type="InterPro" id="IPR000182">
    <property type="entry name" value="GNAT_dom"/>
</dbReference>
<dbReference type="Gene3D" id="3.40.630.30">
    <property type="match status" value="1"/>
</dbReference>
<evidence type="ECO:0000313" key="2">
    <source>
        <dbReference type="EMBL" id="KKA26070.1"/>
    </source>
</evidence>
<evidence type="ECO:0000313" key="3">
    <source>
        <dbReference type="Proteomes" id="UP000033483"/>
    </source>
</evidence>
<dbReference type="GO" id="GO:0016747">
    <property type="term" value="F:acyltransferase activity, transferring groups other than amino-acyl groups"/>
    <property type="evidence" value="ECO:0007669"/>
    <property type="project" value="InterPro"/>
</dbReference>
<dbReference type="InterPro" id="IPR051531">
    <property type="entry name" value="N-acetyltransferase"/>
</dbReference>
<dbReference type="PANTHER" id="PTHR43792">
    <property type="entry name" value="GNAT FAMILY, PUTATIVE (AFU_ORTHOLOGUE AFUA_3G00765)-RELATED-RELATED"/>
    <property type="match status" value="1"/>
</dbReference>
<name>A0A0F4Z6V0_9PEZI</name>
<sequence length="221" mass="24647">MGKVTITTTLPKRPYQALADRPAITTARLTLRAGAAEHESLIHRLRTQEEVMVWSSAGCVDADMAATHKSMSAWLPPNDRETWNWVVFETETGAFVGTAGNYRRVGSHGWPELGYMLVRESWGKGYATEILRAFVESWWALPREQTSIEVEEGTCVVDGQLGKTVQNGDVVEEVLMAVIDVKNDRSANVLRKLGFEKAVDWQQEDKGVTYNLATMVMKKSG</sequence>
<comment type="caution">
    <text evidence="2">The sequence shown here is derived from an EMBL/GenBank/DDBJ whole genome shotgun (WGS) entry which is preliminary data.</text>
</comment>
<gene>
    <name evidence="2" type="ORF">TD95_000355</name>
</gene>